<gene>
    <name evidence="14" type="ORF">RBH19_03300</name>
</gene>
<evidence type="ECO:0000313" key="14">
    <source>
        <dbReference type="EMBL" id="MDQ2068900.1"/>
    </source>
</evidence>
<dbReference type="Pfam" id="PF09335">
    <property type="entry name" value="VTT_dom"/>
    <property type="match status" value="1"/>
</dbReference>
<dbReference type="PROSITE" id="PS00076">
    <property type="entry name" value="PYRIDINE_REDOX_1"/>
    <property type="match status" value="1"/>
</dbReference>
<feature type="transmembrane region" description="Helical" evidence="10">
    <location>
        <begin position="238"/>
        <end position="258"/>
    </location>
</feature>
<comment type="caution">
    <text evidence="14">The sequence shown here is derived from an EMBL/GenBank/DDBJ whole genome shotgun (WGS) entry which is preliminary data.</text>
</comment>
<evidence type="ECO:0000256" key="7">
    <source>
        <dbReference type="ARBA" id="ARBA00023157"/>
    </source>
</evidence>
<evidence type="ECO:0000259" key="11">
    <source>
        <dbReference type="Pfam" id="PF02852"/>
    </source>
</evidence>
<dbReference type="PANTHER" id="PTHR43014">
    <property type="entry name" value="MERCURIC REDUCTASE"/>
    <property type="match status" value="1"/>
</dbReference>
<accession>A0ABU0W4F1</accession>
<organism evidence="14 15">
    <name type="scientific">Natronospira bacteriovora</name>
    <dbReference type="NCBI Taxonomy" id="3069753"/>
    <lineage>
        <taxon>Bacteria</taxon>
        <taxon>Pseudomonadati</taxon>
        <taxon>Pseudomonadota</taxon>
        <taxon>Gammaproteobacteria</taxon>
        <taxon>Natronospirales</taxon>
        <taxon>Natronospiraceae</taxon>
        <taxon>Natronospira</taxon>
    </lineage>
</organism>
<evidence type="ECO:0000256" key="10">
    <source>
        <dbReference type="SAM" id="Phobius"/>
    </source>
</evidence>
<dbReference type="PRINTS" id="PR00411">
    <property type="entry name" value="PNDRDTASEI"/>
</dbReference>
<evidence type="ECO:0000256" key="2">
    <source>
        <dbReference type="ARBA" id="ARBA00007532"/>
    </source>
</evidence>
<dbReference type="Gene3D" id="3.50.50.60">
    <property type="entry name" value="FAD/NAD(P)-binding domain"/>
    <property type="match status" value="2"/>
</dbReference>
<proteinExistence type="inferred from homology"/>
<dbReference type="Pfam" id="PF07992">
    <property type="entry name" value="Pyr_redox_2"/>
    <property type="match status" value="1"/>
</dbReference>
<keyword evidence="10" id="KW-1133">Transmembrane helix</keyword>
<dbReference type="PRINTS" id="PR00368">
    <property type="entry name" value="FADPNR"/>
</dbReference>
<keyword evidence="5" id="KW-0521">NADP</keyword>
<feature type="transmembrane region" description="Helical" evidence="10">
    <location>
        <begin position="160"/>
        <end position="179"/>
    </location>
</feature>
<evidence type="ECO:0000313" key="15">
    <source>
        <dbReference type="Proteomes" id="UP001239019"/>
    </source>
</evidence>
<dbReference type="InterPro" id="IPR023753">
    <property type="entry name" value="FAD/NAD-binding_dom"/>
</dbReference>
<dbReference type="Gene3D" id="3.30.390.30">
    <property type="match status" value="1"/>
</dbReference>
<evidence type="ECO:0000256" key="6">
    <source>
        <dbReference type="ARBA" id="ARBA00023002"/>
    </source>
</evidence>
<keyword evidence="10" id="KW-0812">Transmembrane</keyword>
<keyword evidence="6 9" id="KW-0560">Oxidoreductase</keyword>
<dbReference type="RefSeq" id="WP_306727397.1">
    <property type="nucleotide sequence ID" value="NZ_JAVDDT010000002.1"/>
</dbReference>
<keyword evidence="15" id="KW-1185">Reference proteome</keyword>
<evidence type="ECO:0000259" key="12">
    <source>
        <dbReference type="Pfam" id="PF07992"/>
    </source>
</evidence>
<reference evidence="14 15" key="1">
    <citation type="submission" date="2023-08" db="EMBL/GenBank/DDBJ databases">
        <title>Whole-genome sequencing of halo(alkali)philic microorganisms from hypersaline lakes.</title>
        <authorList>
            <person name="Sorokin D.Y."/>
            <person name="Abbas B."/>
            <person name="Merkel A.Y."/>
        </authorList>
    </citation>
    <scope>NUCLEOTIDE SEQUENCE [LARGE SCALE GENOMIC DNA]</scope>
    <source>
        <strain evidence="14 15">AB-CW4</strain>
    </source>
</reference>
<dbReference type="InterPro" id="IPR032816">
    <property type="entry name" value="VTT_dom"/>
</dbReference>
<keyword evidence="7" id="KW-1015">Disulfide bond</keyword>
<comment type="similarity">
    <text evidence="2 9">Belongs to the class-I pyridine nucleotide-disulfide oxidoreductase family.</text>
</comment>
<dbReference type="EMBL" id="JAVDDT010000002">
    <property type="protein sequence ID" value="MDQ2068900.1"/>
    <property type="molecule type" value="Genomic_DNA"/>
</dbReference>
<keyword evidence="10" id="KW-0472">Membrane</keyword>
<evidence type="ECO:0000256" key="5">
    <source>
        <dbReference type="ARBA" id="ARBA00022857"/>
    </source>
</evidence>
<keyword evidence="4 9" id="KW-0274">FAD</keyword>
<dbReference type="Proteomes" id="UP001239019">
    <property type="component" value="Unassembled WGS sequence"/>
</dbReference>
<feature type="domain" description="VTT" evidence="13">
    <location>
        <begin position="70"/>
        <end position="183"/>
    </location>
</feature>
<evidence type="ECO:0000256" key="4">
    <source>
        <dbReference type="ARBA" id="ARBA00022827"/>
    </source>
</evidence>
<sequence length="710" mass="77872">MIKRILLIAVVISLIAAFFLSGLDRYLDFEFLQAQREALQRLIVEQPLLTMGGYFLLYVLVTALSIPGAAVMTLAGGFIFGLLWGTLLVSVASTLGATAAFLIARFLFRDSVQQRYGDRLRAVNRGIEREGAFYLFALRLVPVFPFFVINIAMGLTPIRTLTFLLVSWAGMLPATIVYVNAGTQLARIDGPGDVLSPALIASFVLLGLFPLVARRLLAIFKRRKALRGWKKPKRFDRNLIVIGAGSGGLVAALIAAAVRARVSLIERDRMGGDCLNTGCVPSKALIRSATFKAAVEHSGKLGFPEASAPVDFPAVMERVQRVIRTIEPHDSVERFESLGVDCIQGEAKIVSPWEVAVNGRHLSSRHIIIATGSSPLIPPIPGLKDVDYLTSDTLWSLREQPRRLVVLGGGPIGCELSQAFARLGSQVTQVEMASHLLGREDADVADYTRRILERDGVDVRLGHKAVKCEQRPEGGFGLITEVDGEEVTIEGDRLLVAVGRKPVTEGLGLEELGVRLNANGTIETDEFLRSSIPTIHACGDVAGPFQFTHAASHQAWHAAVNALFGWARRFRVDYRFLPWVTFTDPQVARLGLNEHNAREQGVAHEVTRYDFEGLDRAIVDESAEGFIKVLTPPGKDRILGVTIVGPQAGELISQFTLAMKNGIGLNRLLSTIYPYPTFSEANKFAAGNWKKAHAPEGVLRWLERLHAWRR</sequence>
<dbReference type="SUPFAM" id="SSF51905">
    <property type="entry name" value="FAD/NAD(P)-binding domain"/>
    <property type="match status" value="1"/>
</dbReference>
<dbReference type="SUPFAM" id="SSF55424">
    <property type="entry name" value="FAD/NAD-linked reductases, dimerisation (C-terminal) domain"/>
    <property type="match status" value="1"/>
</dbReference>
<evidence type="ECO:0000256" key="3">
    <source>
        <dbReference type="ARBA" id="ARBA00022630"/>
    </source>
</evidence>
<dbReference type="PANTHER" id="PTHR43014:SF2">
    <property type="entry name" value="MERCURIC REDUCTASE"/>
    <property type="match status" value="1"/>
</dbReference>
<feature type="transmembrane region" description="Helical" evidence="10">
    <location>
        <begin position="5"/>
        <end position="23"/>
    </location>
</feature>
<feature type="transmembrane region" description="Helical" evidence="10">
    <location>
        <begin position="55"/>
        <end position="80"/>
    </location>
</feature>
<evidence type="ECO:0000256" key="9">
    <source>
        <dbReference type="RuleBase" id="RU003691"/>
    </source>
</evidence>
<feature type="transmembrane region" description="Helical" evidence="10">
    <location>
        <begin position="87"/>
        <end position="108"/>
    </location>
</feature>
<dbReference type="InterPro" id="IPR016156">
    <property type="entry name" value="FAD/NAD-linked_Rdtase_dimer_sf"/>
</dbReference>
<feature type="transmembrane region" description="Helical" evidence="10">
    <location>
        <begin position="199"/>
        <end position="217"/>
    </location>
</feature>
<dbReference type="InterPro" id="IPR012999">
    <property type="entry name" value="Pyr_OxRdtase_I_AS"/>
</dbReference>
<evidence type="ECO:0000256" key="8">
    <source>
        <dbReference type="ARBA" id="ARBA00023284"/>
    </source>
</evidence>
<feature type="domain" description="Pyridine nucleotide-disulphide oxidoreductase dimerisation" evidence="11">
    <location>
        <begin position="578"/>
        <end position="683"/>
    </location>
</feature>
<keyword evidence="3 9" id="KW-0285">Flavoprotein</keyword>
<name>A0ABU0W4F1_9GAMM</name>
<evidence type="ECO:0000259" key="13">
    <source>
        <dbReference type="Pfam" id="PF09335"/>
    </source>
</evidence>
<dbReference type="Pfam" id="PF02852">
    <property type="entry name" value="Pyr_redox_dim"/>
    <property type="match status" value="1"/>
</dbReference>
<feature type="domain" description="FAD/NAD(P)-binding" evidence="12">
    <location>
        <begin position="238"/>
        <end position="555"/>
    </location>
</feature>
<dbReference type="InterPro" id="IPR036188">
    <property type="entry name" value="FAD/NAD-bd_sf"/>
</dbReference>
<keyword evidence="8 9" id="KW-0676">Redox-active center</keyword>
<evidence type="ECO:0000256" key="1">
    <source>
        <dbReference type="ARBA" id="ARBA00001974"/>
    </source>
</evidence>
<dbReference type="InterPro" id="IPR004099">
    <property type="entry name" value="Pyr_nucl-diS_OxRdtase_dimer"/>
</dbReference>
<protein>
    <submittedName>
        <fullName evidence="14">FAD-dependent oxidoreductase</fullName>
    </submittedName>
</protein>
<feature type="transmembrane region" description="Helical" evidence="10">
    <location>
        <begin position="132"/>
        <end position="153"/>
    </location>
</feature>
<comment type="cofactor">
    <cofactor evidence="1">
        <name>FAD</name>
        <dbReference type="ChEBI" id="CHEBI:57692"/>
    </cofactor>
</comment>